<proteinExistence type="predicted"/>
<sequence length="543" mass="57187">MHETSNHSDDDKDADDVCSHDPAQSEPVMTIDLDRTVLAVTRPEETVLAAPQVDKSISSSSDSGGCSVVYSDHDPIKLSFGPRPPASISRAETTSISSGSIFNSDSSRSICYSEHYAVNLSFGSRPPPSIAPLGSSFGSCASILTHFSTSELSVSAEQAYGPRSSTTVKPPLPGTASVNGSTVTGMETQQQLNAMVPSVIVAADVTPPRTGESKVQEMKSDVTKASVTANVIALSPATSQTFPQPVTPPRRVAASSACTSPPRSSVKKASHPTTRIHSEWVTVGFGRKNRKSKGDSGPPRSQAAEQNISQTPATPQNTSSPYPPGAPGGPLVRAPGTSLPSPSSFLEKKTPSQANADARAFLSSFNRTRSLGTSSNDTSRQTSIRPVEPPNSGRTAVAADLSRQTTASVTYYPTFPSGLAEPMSPFSTAAHSTRPLSGTLPRRPLGTVHGPTNVSKPVATGAKKPVFQISKPIRGPAPPMPKRPTDAFNAANVAPVDVRIRVFNDRGYHPDGTPKNRRNKRGGRTPEEKQADAENRNGMGEMM</sequence>
<keyword evidence="2" id="KW-1185">Reference proteome</keyword>
<protein>
    <submittedName>
        <fullName evidence="1">Uncharacterized protein</fullName>
    </submittedName>
</protein>
<comment type="caution">
    <text evidence="1">The sequence shown here is derived from an EMBL/GenBank/DDBJ whole genome shotgun (WGS) entry which is preliminary data.</text>
</comment>
<dbReference type="Proteomes" id="UP001234202">
    <property type="component" value="Unassembled WGS sequence"/>
</dbReference>
<evidence type="ECO:0000313" key="1">
    <source>
        <dbReference type="EMBL" id="KAJ9127259.1"/>
    </source>
</evidence>
<name>A0ACC2XV77_9TREE</name>
<gene>
    <name evidence="1" type="ORF">QFC24_001497</name>
</gene>
<accession>A0ACC2XV77</accession>
<evidence type="ECO:0000313" key="2">
    <source>
        <dbReference type="Proteomes" id="UP001234202"/>
    </source>
</evidence>
<dbReference type="EMBL" id="JASBWV010000003">
    <property type="protein sequence ID" value="KAJ9127259.1"/>
    <property type="molecule type" value="Genomic_DNA"/>
</dbReference>
<organism evidence="1 2">
    <name type="scientific">Naganishia onofrii</name>
    <dbReference type="NCBI Taxonomy" id="1851511"/>
    <lineage>
        <taxon>Eukaryota</taxon>
        <taxon>Fungi</taxon>
        <taxon>Dikarya</taxon>
        <taxon>Basidiomycota</taxon>
        <taxon>Agaricomycotina</taxon>
        <taxon>Tremellomycetes</taxon>
        <taxon>Filobasidiales</taxon>
        <taxon>Filobasidiaceae</taxon>
        <taxon>Naganishia</taxon>
    </lineage>
</organism>
<reference evidence="1" key="1">
    <citation type="submission" date="2023-04" db="EMBL/GenBank/DDBJ databases">
        <title>Draft Genome sequencing of Naganishia species isolated from polar environments using Oxford Nanopore Technology.</title>
        <authorList>
            <person name="Leo P."/>
            <person name="Venkateswaran K."/>
        </authorList>
    </citation>
    <scope>NUCLEOTIDE SEQUENCE</scope>
    <source>
        <strain evidence="1">DBVPG 5303</strain>
    </source>
</reference>